<dbReference type="GO" id="GO:0030488">
    <property type="term" value="P:tRNA methylation"/>
    <property type="evidence" value="ECO:0007669"/>
    <property type="project" value="TreeGrafter"/>
</dbReference>
<keyword evidence="6" id="KW-1185">Reference proteome</keyword>
<dbReference type="PANTHER" id="PTHR40703">
    <property type="entry name" value="TRNA (PSEUDOURIDINE(54)-N(1))-METHYLTRANSFERASE"/>
    <property type="match status" value="1"/>
</dbReference>
<evidence type="ECO:0000256" key="3">
    <source>
        <dbReference type="ARBA" id="ARBA00022679"/>
    </source>
</evidence>
<dbReference type="InterPro" id="IPR029028">
    <property type="entry name" value="Alpha/beta_knot_MTases"/>
</dbReference>
<sequence>MLAAEVCGPGCMPRAFLLLAKTSGCMEVKLNNLTEGRFDLICRVISAALFTSHGVRRNSSIFVHLGGSLPHRTLAVHGPEVKHWRPDERGGACLLQRLFQAGGRPRGGEESGSKEEKCLRGMSLTDESLYSAVAAALKYLQVTDARPCILILHPDGLPMHEVVDAQTAPLLVLGDDAGMEEDALGEVQRAALHCNVPVHCVSLGPVLLLGSHACVLAHYFMDVLHSCPASGQKVAEAHHSISESRKVQHLQ</sequence>
<keyword evidence="2" id="KW-0489">Methyltransferase</keyword>
<evidence type="ECO:0000313" key="6">
    <source>
        <dbReference type="Proteomes" id="UP000604046"/>
    </source>
</evidence>
<dbReference type="Proteomes" id="UP000604046">
    <property type="component" value="Unassembled WGS sequence"/>
</dbReference>
<organism evidence="5 6">
    <name type="scientific">Symbiodinium natans</name>
    <dbReference type="NCBI Taxonomy" id="878477"/>
    <lineage>
        <taxon>Eukaryota</taxon>
        <taxon>Sar</taxon>
        <taxon>Alveolata</taxon>
        <taxon>Dinophyceae</taxon>
        <taxon>Suessiales</taxon>
        <taxon>Symbiodiniaceae</taxon>
        <taxon>Symbiodinium</taxon>
    </lineage>
</organism>
<reference evidence="5" key="1">
    <citation type="submission" date="2021-02" db="EMBL/GenBank/DDBJ databases">
        <authorList>
            <person name="Dougan E. K."/>
            <person name="Rhodes N."/>
            <person name="Thang M."/>
            <person name="Chan C."/>
        </authorList>
    </citation>
    <scope>NUCLEOTIDE SEQUENCE</scope>
</reference>
<accession>A0A812P2G4</accession>
<dbReference type="EMBL" id="CAJNDS010002100">
    <property type="protein sequence ID" value="CAE7326075.1"/>
    <property type="molecule type" value="Genomic_DNA"/>
</dbReference>
<dbReference type="PANTHER" id="PTHR40703:SF1">
    <property type="entry name" value="TRNA (PSEUDOURIDINE(54)-N(1))-METHYLTRANSFERASE"/>
    <property type="match status" value="1"/>
</dbReference>
<evidence type="ECO:0000256" key="1">
    <source>
        <dbReference type="ARBA" id="ARBA00022490"/>
    </source>
</evidence>
<name>A0A812P2G4_9DINO</name>
<keyword evidence="4" id="KW-0949">S-adenosyl-L-methionine</keyword>
<gene>
    <name evidence="5" type="primary">trmY</name>
    <name evidence="5" type="ORF">SNAT2548_LOCUS17070</name>
</gene>
<evidence type="ECO:0000256" key="2">
    <source>
        <dbReference type="ARBA" id="ARBA00022603"/>
    </source>
</evidence>
<dbReference type="Gene3D" id="3.40.1280.10">
    <property type="match status" value="1"/>
</dbReference>
<keyword evidence="3" id="KW-0808">Transferase</keyword>
<keyword evidence="1" id="KW-0963">Cytoplasm</keyword>
<protein>
    <submittedName>
        <fullName evidence="5">TrmY protein</fullName>
    </submittedName>
</protein>
<evidence type="ECO:0000256" key="4">
    <source>
        <dbReference type="ARBA" id="ARBA00022691"/>
    </source>
</evidence>
<evidence type="ECO:0000313" key="5">
    <source>
        <dbReference type="EMBL" id="CAE7326075.1"/>
    </source>
</evidence>
<comment type="caution">
    <text evidence="5">The sequence shown here is derived from an EMBL/GenBank/DDBJ whole genome shotgun (WGS) entry which is preliminary data.</text>
</comment>
<dbReference type="InterPro" id="IPR007158">
    <property type="entry name" value="TrmY"/>
</dbReference>
<dbReference type="AlphaFoldDB" id="A0A812P2G4"/>
<dbReference type="Pfam" id="PF04013">
    <property type="entry name" value="Methyltrn_RNA_2"/>
    <property type="match status" value="1"/>
</dbReference>
<dbReference type="SUPFAM" id="SSF75217">
    <property type="entry name" value="alpha/beta knot"/>
    <property type="match status" value="1"/>
</dbReference>
<dbReference type="InterPro" id="IPR029026">
    <property type="entry name" value="tRNA_m1G_MTases_N"/>
</dbReference>
<proteinExistence type="inferred from homology"/>
<dbReference type="HAMAP" id="MF_00587">
    <property type="entry name" value="tRNA_methyltr_TrmY"/>
    <property type="match status" value="1"/>
</dbReference>
<dbReference type="GO" id="GO:0008757">
    <property type="term" value="F:S-adenosylmethionine-dependent methyltransferase activity"/>
    <property type="evidence" value="ECO:0007669"/>
    <property type="project" value="TreeGrafter"/>
</dbReference>
<dbReference type="GO" id="GO:0008175">
    <property type="term" value="F:tRNA methyltransferase activity"/>
    <property type="evidence" value="ECO:0007669"/>
    <property type="project" value="InterPro"/>
</dbReference>
<dbReference type="OrthoDB" id="415765at2759"/>